<gene>
    <name evidence="1" type="ORF">AFUS01_LOCUS9062</name>
</gene>
<accession>A0A8J2JHC1</accession>
<dbReference type="EMBL" id="CAJVCH010064328">
    <property type="protein sequence ID" value="CAG7719756.1"/>
    <property type="molecule type" value="Genomic_DNA"/>
</dbReference>
<keyword evidence="2" id="KW-1185">Reference proteome</keyword>
<evidence type="ECO:0000313" key="1">
    <source>
        <dbReference type="EMBL" id="CAG7719756.1"/>
    </source>
</evidence>
<sequence>NVRLRVYTATLVMTLNYFRKTYFIDMGTDFRRNRTNNYT</sequence>
<proteinExistence type="predicted"/>
<dbReference type="Proteomes" id="UP000708208">
    <property type="component" value="Unassembled WGS sequence"/>
</dbReference>
<protein>
    <submittedName>
        <fullName evidence="1">Uncharacterized protein</fullName>
    </submittedName>
</protein>
<name>A0A8J2JHC1_9HEXA</name>
<feature type="non-terminal residue" evidence="1">
    <location>
        <position position="1"/>
    </location>
</feature>
<organism evidence="1 2">
    <name type="scientific">Allacma fusca</name>
    <dbReference type="NCBI Taxonomy" id="39272"/>
    <lineage>
        <taxon>Eukaryota</taxon>
        <taxon>Metazoa</taxon>
        <taxon>Ecdysozoa</taxon>
        <taxon>Arthropoda</taxon>
        <taxon>Hexapoda</taxon>
        <taxon>Collembola</taxon>
        <taxon>Symphypleona</taxon>
        <taxon>Sminthuridae</taxon>
        <taxon>Allacma</taxon>
    </lineage>
</organism>
<reference evidence="1" key="1">
    <citation type="submission" date="2021-06" db="EMBL/GenBank/DDBJ databases">
        <authorList>
            <person name="Hodson N. C."/>
            <person name="Mongue J. A."/>
            <person name="Jaron S. K."/>
        </authorList>
    </citation>
    <scope>NUCLEOTIDE SEQUENCE</scope>
</reference>
<comment type="caution">
    <text evidence="1">The sequence shown here is derived from an EMBL/GenBank/DDBJ whole genome shotgun (WGS) entry which is preliminary data.</text>
</comment>
<dbReference type="AlphaFoldDB" id="A0A8J2JHC1"/>
<evidence type="ECO:0000313" key="2">
    <source>
        <dbReference type="Proteomes" id="UP000708208"/>
    </source>
</evidence>